<dbReference type="EMBL" id="LT635765">
    <property type="protein sequence ID" value="SGZ52206.1"/>
    <property type="molecule type" value="Genomic_DNA"/>
</dbReference>
<dbReference type="Gene3D" id="2.30.30.40">
    <property type="entry name" value="SH3 Domains"/>
    <property type="match status" value="1"/>
</dbReference>
<feature type="domain" description="SH3" evidence="3">
    <location>
        <begin position="560"/>
        <end position="628"/>
    </location>
</feature>
<dbReference type="PANTHER" id="PTHR47174">
    <property type="entry name" value="BRIDGING INTEGRATOR 3"/>
    <property type="match status" value="1"/>
</dbReference>
<dbReference type="Gene3D" id="1.20.1270.60">
    <property type="entry name" value="Arfaptin homology (AH) domain/BAR domain"/>
    <property type="match status" value="1"/>
</dbReference>
<dbReference type="GO" id="GO:0031097">
    <property type="term" value="C:medial cortex"/>
    <property type="evidence" value="ECO:0007669"/>
    <property type="project" value="TreeGrafter"/>
</dbReference>
<dbReference type="PANTHER" id="PTHR47174:SF1">
    <property type="entry name" value="REDUCED VIABILITY UPON STARVATION PROTEIN 167"/>
    <property type="match status" value="1"/>
</dbReference>
<dbReference type="Proteomes" id="UP000182259">
    <property type="component" value="Chromosome II"/>
</dbReference>
<reference evidence="4 5" key="1">
    <citation type="submission" date="2016-10" db="EMBL/GenBank/DDBJ databases">
        <authorList>
            <person name="de Groot N.N."/>
        </authorList>
    </citation>
    <scope>NUCLEOTIDE SEQUENCE [LARGE SCALE GENOMIC DNA]</scope>
    <source>
        <strain evidence="4 5">PYCC 4715</strain>
    </source>
</reference>
<proteinExistence type="predicted"/>
<name>A0A1L0DIF4_9ASCO</name>
<dbReference type="InterPro" id="IPR046982">
    <property type="entry name" value="BIN3/RVS161-like"/>
</dbReference>
<dbReference type="GO" id="GO:0030479">
    <property type="term" value="C:actin cortical patch"/>
    <property type="evidence" value="ECO:0007669"/>
    <property type="project" value="TreeGrafter"/>
</dbReference>
<dbReference type="PROSITE" id="PS50002">
    <property type="entry name" value="SH3"/>
    <property type="match status" value="1"/>
</dbReference>
<dbReference type="GO" id="GO:0043332">
    <property type="term" value="C:mating projection tip"/>
    <property type="evidence" value="ECO:0007669"/>
    <property type="project" value="TreeGrafter"/>
</dbReference>
<evidence type="ECO:0000256" key="2">
    <source>
        <dbReference type="PROSITE-ProRule" id="PRU00192"/>
    </source>
</evidence>
<dbReference type="SUPFAM" id="SSF50044">
    <property type="entry name" value="SH3-domain"/>
    <property type="match status" value="1"/>
</dbReference>
<dbReference type="InterPro" id="IPR027267">
    <property type="entry name" value="AH/BAR_dom_sf"/>
</dbReference>
<sequence>MTTEKLKLGFAHVGSNIHYAGLSFGSSVKNKFTGKNDVSVDDELIAAFEHDVKQIITAMKFLEKQSRHMALKFWPYFFKNAANSAISLQQLVGEDSLTFDDIQTYYDEFDRLQLTSETVLVHPKERQMVIPSIHYEISNYLVTIDQLQTKVVHLAESNAKYLKTRIEALITHLKHVLKVIKARKSHRAKCDKLEWKTDRLTKKKTPLTDAEQRDLSRLETQLSSAKALHDNISDRLKKVIPECLLLVEEFVESLTKWVICNQSKIYREIERTIRYFAVFHGYADSEKDEAGKSYEKIIDEWETSNTALRLQIESFLKTIYDKNPQLLDEEVDNNDKTLKISKAWTLMAQKVTEKLHKVKPQDTQNGIFTNHTMADPLRSFTNYCDVSMNVSETYHPQRVLEYSEVHPTMPHIRTPPPLPPRNDSRSIPLPLNSPAGSITPVIGLGAFADVDAISSDSEISLLSSSDSESEGTTVSEVSSILLADDLTPDKAERQIIKLYNFSKNEITEAPLDISLWVNLDKYSNHNDVFDNKNTISYKLHELNRFFQKALDHAKESSDGQERKIVVAKRDFRGVQPGDLSFSAGDKVEVVFDLQSVSATYNNDGKNWFVGTTGDVPHRRIGFAPNTYF</sequence>
<dbReference type="AlphaFoldDB" id="A0A1L0DIF4"/>
<dbReference type="GO" id="GO:0051666">
    <property type="term" value="P:actin cortical patch localization"/>
    <property type="evidence" value="ECO:0007669"/>
    <property type="project" value="InterPro"/>
</dbReference>
<dbReference type="GO" id="GO:0097320">
    <property type="term" value="P:plasma membrane tubulation"/>
    <property type="evidence" value="ECO:0007669"/>
    <property type="project" value="TreeGrafter"/>
</dbReference>
<evidence type="ECO:0000259" key="3">
    <source>
        <dbReference type="PROSITE" id="PS50002"/>
    </source>
</evidence>
<dbReference type="SMART" id="SM00326">
    <property type="entry name" value="SH3"/>
    <property type="match status" value="1"/>
</dbReference>
<keyword evidence="1 2" id="KW-0728">SH3 domain</keyword>
<evidence type="ECO:0000313" key="4">
    <source>
        <dbReference type="EMBL" id="SGZ52206.1"/>
    </source>
</evidence>
<protein>
    <submittedName>
        <fullName evidence="4">CIC11C00000003845</fullName>
    </submittedName>
</protein>
<dbReference type="InterPro" id="IPR036028">
    <property type="entry name" value="SH3-like_dom_sf"/>
</dbReference>
<dbReference type="InterPro" id="IPR001452">
    <property type="entry name" value="SH3_domain"/>
</dbReference>
<gene>
    <name evidence="4" type="ORF">SAMEA4029009_CIC11G00000003845</name>
</gene>
<evidence type="ECO:0000256" key="1">
    <source>
        <dbReference type="ARBA" id="ARBA00022443"/>
    </source>
</evidence>
<organism evidence="4 5">
    <name type="scientific">Sungouiella intermedia</name>
    <dbReference type="NCBI Taxonomy" id="45354"/>
    <lineage>
        <taxon>Eukaryota</taxon>
        <taxon>Fungi</taxon>
        <taxon>Dikarya</taxon>
        <taxon>Ascomycota</taxon>
        <taxon>Saccharomycotina</taxon>
        <taxon>Pichiomycetes</taxon>
        <taxon>Metschnikowiaceae</taxon>
        <taxon>Sungouiella</taxon>
    </lineage>
</organism>
<accession>A0A1L0DIF4</accession>
<dbReference type="GO" id="GO:0006897">
    <property type="term" value="P:endocytosis"/>
    <property type="evidence" value="ECO:0007669"/>
    <property type="project" value="InterPro"/>
</dbReference>
<dbReference type="SUPFAM" id="SSF103657">
    <property type="entry name" value="BAR/IMD domain-like"/>
    <property type="match status" value="1"/>
</dbReference>
<evidence type="ECO:0000313" key="5">
    <source>
        <dbReference type="Proteomes" id="UP000182259"/>
    </source>
</evidence>
<dbReference type="GO" id="GO:1990528">
    <property type="term" value="C:Rvs161p-Rvs167p complex"/>
    <property type="evidence" value="ECO:0007669"/>
    <property type="project" value="TreeGrafter"/>
</dbReference>
<dbReference type="GO" id="GO:0008289">
    <property type="term" value="F:lipid binding"/>
    <property type="evidence" value="ECO:0007669"/>
    <property type="project" value="TreeGrafter"/>
</dbReference>